<evidence type="ECO:0000259" key="1">
    <source>
        <dbReference type="Pfam" id="PF01396"/>
    </source>
</evidence>
<dbReference type="GO" id="GO:0003916">
    <property type="term" value="F:DNA topoisomerase activity"/>
    <property type="evidence" value="ECO:0007669"/>
    <property type="project" value="InterPro"/>
</dbReference>
<feature type="domain" description="DNA topoisomerase type IA zn finger" evidence="1">
    <location>
        <begin position="18"/>
        <end position="53"/>
    </location>
</feature>
<organism evidence="2 3">
    <name type="scientific">Anaerostipes hadrus</name>
    <dbReference type="NCBI Taxonomy" id="649756"/>
    <lineage>
        <taxon>Bacteria</taxon>
        <taxon>Bacillati</taxon>
        <taxon>Bacillota</taxon>
        <taxon>Clostridia</taxon>
        <taxon>Lachnospirales</taxon>
        <taxon>Lachnospiraceae</taxon>
        <taxon>Anaerostipes</taxon>
    </lineage>
</organism>
<name>A0AAQ3PYL3_ANAHA</name>
<dbReference type="Pfam" id="PF01396">
    <property type="entry name" value="Zn_ribbon_Top1"/>
    <property type="match status" value="1"/>
</dbReference>
<dbReference type="GO" id="GO:0006265">
    <property type="term" value="P:DNA topological change"/>
    <property type="evidence" value="ECO:0007669"/>
    <property type="project" value="InterPro"/>
</dbReference>
<dbReference type="Gene3D" id="3.30.65.10">
    <property type="entry name" value="Bacterial Topoisomerase I, domain 1"/>
    <property type="match status" value="1"/>
</dbReference>
<dbReference type="GO" id="GO:0005694">
    <property type="term" value="C:chromosome"/>
    <property type="evidence" value="ECO:0007669"/>
    <property type="project" value="InterPro"/>
</dbReference>
<sequence>MREDVKEDTFAAYVKTHKKCPICGKQMQLKKSKKGKFFLACMGYPKCKTTAFVEADFVEEYFNRNGGTGQKCLRCKYSLKAEKGIYGVYIHCCGQPVHKYKLDEI</sequence>
<keyword evidence="2" id="KW-0238">DNA-binding</keyword>
<protein>
    <submittedName>
        <fullName evidence="2">Topoisomerase DNA-binding C4 zinc finger domain-containing protein</fullName>
    </submittedName>
</protein>
<dbReference type="Proteomes" id="UP001243496">
    <property type="component" value="Chromosome"/>
</dbReference>
<accession>A0AAQ3PYL3</accession>
<evidence type="ECO:0000313" key="3">
    <source>
        <dbReference type="Proteomes" id="UP001243496"/>
    </source>
</evidence>
<proteinExistence type="predicted"/>
<dbReference type="InterPro" id="IPR013498">
    <property type="entry name" value="Topo_IA_Znf"/>
</dbReference>
<dbReference type="SUPFAM" id="SSF57783">
    <property type="entry name" value="Zinc beta-ribbon"/>
    <property type="match status" value="1"/>
</dbReference>
<dbReference type="AlphaFoldDB" id="A0AAQ3PYL3"/>
<dbReference type="EMBL" id="CP132968">
    <property type="protein sequence ID" value="WMD17869.1"/>
    <property type="molecule type" value="Genomic_DNA"/>
</dbReference>
<dbReference type="RefSeq" id="WP_055162598.1">
    <property type="nucleotide sequence ID" value="NZ_CP132968.1"/>
</dbReference>
<dbReference type="GO" id="GO:0003677">
    <property type="term" value="F:DNA binding"/>
    <property type="evidence" value="ECO:0007669"/>
    <property type="project" value="UniProtKB-KW"/>
</dbReference>
<gene>
    <name evidence="2" type="ORF">RBI15_07245</name>
</gene>
<reference evidence="2" key="1">
    <citation type="submission" date="2023-08" db="EMBL/GenBank/DDBJ databases">
        <title>Complete Genome Sequences of butyrate producing Anaerostipes hadrus strains BA1 and GIF7 isolated from the terminal ileum of a healthy lean male.</title>
        <authorList>
            <person name="Low A."/>
            <person name="Sheludchenko M."/>
            <person name="Cheng H.E."/>
            <person name="Koh X.Q."/>
            <person name="Lee J."/>
        </authorList>
    </citation>
    <scope>NUCLEOTIDE SEQUENCE</scope>
    <source>
        <strain evidence="2">BA1</strain>
    </source>
</reference>
<evidence type="ECO:0000313" key="2">
    <source>
        <dbReference type="EMBL" id="WMD17869.1"/>
    </source>
</evidence>
<dbReference type="GeneID" id="92741182"/>